<comment type="subunit">
    <text evidence="5">The basic unit is a heterodimer which dimerizes to form tetramers. The heterotetramers trimerize; 6 large subunits form a core ring with 6 small subunits projecting outwards.</text>
</comment>
<feature type="binding site" evidence="5">
    <location>
        <position position="202"/>
    </location>
    <ligand>
        <name>adenosylcob(III)alamin</name>
        <dbReference type="ChEBI" id="CHEBI:18408"/>
    </ligand>
</feature>
<dbReference type="PANTHER" id="PTHR39330">
    <property type="entry name" value="ETHANOLAMINE AMMONIA-LYASE LIGHT CHAIN"/>
    <property type="match status" value="1"/>
</dbReference>
<accession>A0A939G8U3</accession>
<dbReference type="GO" id="GO:0031471">
    <property type="term" value="C:ethanolamine degradation polyhedral organelle"/>
    <property type="evidence" value="ECO:0007669"/>
    <property type="project" value="UniProtKB-UniRule"/>
</dbReference>
<dbReference type="GO" id="GO:0009350">
    <property type="term" value="C:ethanolamine ammonia-lyase complex"/>
    <property type="evidence" value="ECO:0007669"/>
    <property type="project" value="UniProtKB-UniRule"/>
</dbReference>
<protein>
    <recommendedName>
        <fullName evidence="5">Ethanolamine ammonia-lyase small subunit</fullName>
        <shortName evidence="5">EAL small subunit</shortName>
        <ecNumber evidence="5">4.3.1.7</ecNumber>
    </recommendedName>
</protein>
<evidence type="ECO:0000313" key="7">
    <source>
        <dbReference type="Proteomes" id="UP000664795"/>
    </source>
</evidence>
<dbReference type="NCBIfam" id="NF003971">
    <property type="entry name" value="PRK05465.1"/>
    <property type="match status" value="1"/>
</dbReference>
<comment type="pathway">
    <text evidence="5">Amine and polyamine degradation; ethanolamine degradation.</text>
</comment>
<dbReference type="HAMAP" id="MF_00601">
    <property type="entry name" value="EutC"/>
    <property type="match status" value="1"/>
</dbReference>
<keyword evidence="3 5" id="KW-0170">Cobalt</keyword>
<comment type="subcellular location">
    <subcellularLocation>
        <location evidence="5">Bacterial microcompartment</location>
    </subcellularLocation>
</comment>
<feature type="binding site" evidence="5">
    <location>
        <position position="173"/>
    </location>
    <ligand>
        <name>adenosylcob(III)alamin</name>
        <dbReference type="ChEBI" id="CHEBI:18408"/>
    </ligand>
</feature>
<keyword evidence="7" id="KW-1185">Reference proteome</keyword>
<dbReference type="AlphaFoldDB" id="A0A939G8U3"/>
<keyword evidence="4 5" id="KW-1283">Bacterial microcompartment</keyword>
<dbReference type="InterPro" id="IPR009246">
    <property type="entry name" value="EutC"/>
</dbReference>
<comment type="function">
    <text evidence="5">Catalyzes the deamination of various vicinal amino-alcohols to oxo compounds. Allows this organism to utilize ethanolamine as the sole source of nitrogen and carbon in the presence of external vitamin B12.</text>
</comment>
<proteinExistence type="inferred from homology"/>
<organism evidence="6 7">
    <name type="scientific">Fibrella aquatilis</name>
    <dbReference type="NCBI Taxonomy" id="2817059"/>
    <lineage>
        <taxon>Bacteria</taxon>
        <taxon>Pseudomonadati</taxon>
        <taxon>Bacteroidota</taxon>
        <taxon>Cytophagia</taxon>
        <taxon>Cytophagales</taxon>
        <taxon>Spirosomataceae</taxon>
        <taxon>Fibrella</taxon>
    </lineage>
</organism>
<dbReference type="PIRSF" id="PIRSF018982">
    <property type="entry name" value="EutC"/>
    <property type="match status" value="1"/>
</dbReference>
<keyword evidence="2 5" id="KW-0456">Lyase</keyword>
<comment type="caution">
    <text evidence="6">The sequence shown here is derived from an EMBL/GenBank/DDBJ whole genome shotgun (WGS) entry which is preliminary data.</text>
</comment>
<dbReference type="EMBL" id="JAFMYU010000033">
    <property type="protein sequence ID" value="MBO0934572.1"/>
    <property type="molecule type" value="Genomic_DNA"/>
</dbReference>
<evidence type="ECO:0000256" key="5">
    <source>
        <dbReference type="HAMAP-Rule" id="MF_00601"/>
    </source>
</evidence>
<dbReference type="EC" id="4.3.1.7" evidence="5"/>
<dbReference type="Proteomes" id="UP000664795">
    <property type="component" value="Unassembled WGS sequence"/>
</dbReference>
<dbReference type="InterPro" id="IPR042251">
    <property type="entry name" value="EutC_C"/>
</dbReference>
<comment type="cofactor">
    <cofactor evidence="5">
        <name>adenosylcob(III)alamin</name>
        <dbReference type="ChEBI" id="CHEBI:18408"/>
    </cofactor>
    <text evidence="5">Binds between the large and small subunits.</text>
</comment>
<name>A0A939G8U3_9BACT</name>
<dbReference type="GO" id="GO:0008851">
    <property type="term" value="F:ethanolamine ammonia-lyase activity"/>
    <property type="evidence" value="ECO:0007669"/>
    <property type="project" value="UniProtKB-UniRule"/>
</dbReference>
<evidence type="ECO:0000256" key="3">
    <source>
        <dbReference type="ARBA" id="ARBA00023285"/>
    </source>
</evidence>
<dbReference type="GO" id="GO:0031419">
    <property type="term" value="F:cobalamin binding"/>
    <property type="evidence" value="ECO:0007669"/>
    <property type="project" value="UniProtKB-UniRule"/>
</dbReference>
<dbReference type="PANTHER" id="PTHR39330:SF1">
    <property type="entry name" value="ETHANOLAMINE AMMONIA-LYASE SMALL SUBUNIT"/>
    <property type="match status" value="1"/>
</dbReference>
<evidence type="ECO:0000256" key="4">
    <source>
        <dbReference type="ARBA" id="ARBA00024446"/>
    </source>
</evidence>
<evidence type="ECO:0000256" key="2">
    <source>
        <dbReference type="ARBA" id="ARBA00023239"/>
    </source>
</evidence>
<dbReference type="InterPro" id="IPR042255">
    <property type="entry name" value="EutC_N"/>
</dbReference>
<dbReference type="Gene3D" id="1.10.30.40">
    <property type="entry name" value="Ethanolamine ammonia-lyase light chain (EutC), N-terminal domain"/>
    <property type="match status" value="1"/>
</dbReference>
<keyword evidence="1 5" id="KW-0846">Cobalamin</keyword>
<dbReference type="Pfam" id="PF05985">
    <property type="entry name" value="EutC"/>
    <property type="match status" value="1"/>
</dbReference>
<dbReference type="Gene3D" id="3.40.50.11240">
    <property type="entry name" value="Ethanolamine ammonia-lyase light chain (EutC)"/>
    <property type="match status" value="1"/>
</dbReference>
<dbReference type="GO" id="GO:0046336">
    <property type="term" value="P:ethanolamine catabolic process"/>
    <property type="evidence" value="ECO:0007669"/>
    <property type="project" value="UniProtKB-UniRule"/>
</dbReference>
<sequence length="256" mass="27808">MDAWSFLREHTAARLAQGITGHSLPTRALLDFQLDQARARDAVYSTLAWPELLAGLIDLLPSTAPIRLQSQAPDRPTYLKRPDLGRKINELSVRQLADIAIVPTDLSIILADGLSATAINRHALPLLALLLPEVARLGWSLAPVCVMEQARVAVGDAVAHALQARMTVVLIGERPGLTSPDSLGAYLTYNPRPGLTDESRNCVSNIRPEGLPYAFAVQKLLYLLTEMHVRKLSGVGLKDELILGISPNDPPNRAVD</sequence>
<dbReference type="GO" id="GO:0006520">
    <property type="term" value="P:amino acid metabolic process"/>
    <property type="evidence" value="ECO:0007669"/>
    <property type="project" value="InterPro"/>
</dbReference>
<evidence type="ECO:0000313" key="6">
    <source>
        <dbReference type="EMBL" id="MBO0934572.1"/>
    </source>
</evidence>
<reference evidence="6 7" key="1">
    <citation type="submission" date="2021-03" db="EMBL/GenBank/DDBJ databases">
        <title>Fibrella sp. HMF5036 genome sequencing and assembly.</title>
        <authorList>
            <person name="Kang H."/>
            <person name="Kim H."/>
            <person name="Bae S."/>
            <person name="Joh K."/>
        </authorList>
    </citation>
    <scope>NUCLEOTIDE SEQUENCE [LARGE SCALE GENOMIC DNA]</scope>
    <source>
        <strain evidence="6 7">HMF5036</strain>
    </source>
</reference>
<comment type="similarity">
    <text evidence="5">Belongs to the EutC family.</text>
</comment>
<feature type="binding site" evidence="5">
    <location>
        <position position="152"/>
    </location>
    <ligand>
        <name>adenosylcob(III)alamin</name>
        <dbReference type="ChEBI" id="CHEBI:18408"/>
    </ligand>
</feature>
<comment type="catalytic activity">
    <reaction evidence="5">
        <text>ethanolamine = acetaldehyde + NH4(+)</text>
        <dbReference type="Rhea" id="RHEA:15313"/>
        <dbReference type="ChEBI" id="CHEBI:15343"/>
        <dbReference type="ChEBI" id="CHEBI:28938"/>
        <dbReference type="ChEBI" id="CHEBI:57603"/>
        <dbReference type="EC" id="4.3.1.7"/>
    </reaction>
</comment>
<evidence type="ECO:0000256" key="1">
    <source>
        <dbReference type="ARBA" id="ARBA00022628"/>
    </source>
</evidence>
<gene>
    <name evidence="5 6" type="primary">eutC</name>
    <name evidence="6" type="ORF">J2I48_26410</name>
</gene>